<evidence type="ECO:0000313" key="2">
    <source>
        <dbReference type="Proteomes" id="UP001497680"/>
    </source>
</evidence>
<reference evidence="1 2" key="1">
    <citation type="journal article" date="2022" name="New Phytol.">
        <title>Ecological generalism drives hyperdiversity of secondary metabolite gene clusters in xylarialean endophytes.</title>
        <authorList>
            <person name="Franco M.E.E."/>
            <person name="Wisecaver J.H."/>
            <person name="Arnold A.E."/>
            <person name="Ju Y.M."/>
            <person name="Slot J.C."/>
            <person name="Ahrendt S."/>
            <person name="Moore L.P."/>
            <person name="Eastman K.E."/>
            <person name="Scott K."/>
            <person name="Konkel Z."/>
            <person name="Mondo S.J."/>
            <person name="Kuo A."/>
            <person name="Hayes R.D."/>
            <person name="Haridas S."/>
            <person name="Andreopoulos B."/>
            <person name="Riley R."/>
            <person name="LaButti K."/>
            <person name="Pangilinan J."/>
            <person name="Lipzen A."/>
            <person name="Amirebrahimi M."/>
            <person name="Yan J."/>
            <person name="Adam C."/>
            <person name="Keymanesh K."/>
            <person name="Ng V."/>
            <person name="Louie K."/>
            <person name="Northen T."/>
            <person name="Drula E."/>
            <person name="Henrissat B."/>
            <person name="Hsieh H.M."/>
            <person name="Youens-Clark K."/>
            <person name="Lutzoni F."/>
            <person name="Miadlikowska J."/>
            <person name="Eastwood D.C."/>
            <person name="Hamelin R.C."/>
            <person name="Grigoriev I.V."/>
            <person name="U'Ren J.M."/>
        </authorList>
    </citation>
    <scope>NUCLEOTIDE SEQUENCE [LARGE SCALE GENOMIC DNA]</scope>
    <source>
        <strain evidence="1 2">ER1909</strain>
    </source>
</reference>
<organism evidence="1 2">
    <name type="scientific">Hypoxylon rubiginosum</name>
    <dbReference type="NCBI Taxonomy" id="110542"/>
    <lineage>
        <taxon>Eukaryota</taxon>
        <taxon>Fungi</taxon>
        <taxon>Dikarya</taxon>
        <taxon>Ascomycota</taxon>
        <taxon>Pezizomycotina</taxon>
        <taxon>Sordariomycetes</taxon>
        <taxon>Xylariomycetidae</taxon>
        <taxon>Xylariales</taxon>
        <taxon>Hypoxylaceae</taxon>
        <taxon>Hypoxylon</taxon>
    </lineage>
</organism>
<dbReference type="EMBL" id="MU394284">
    <property type="protein sequence ID" value="KAI6092015.1"/>
    <property type="molecule type" value="Genomic_DNA"/>
</dbReference>
<evidence type="ECO:0000313" key="1">
    <source>
        <dbReference type="EMBL" id="KAI6092015.1"/>
    </source>
</evidence>
<accession>A0ACC0DHJ4</accession>
<keyword evidence="2" id="KW-1185">Reference proteome</keyword>
<dbReference type="Proteomes" id="UP001497680">
    <property type="component" value="Unassembled WGS sequence"/>
</dbReference>
<gene>
    <name evidence="1" type="ORF">F4821DRAFT_155121</name>
</gene>
<comment type="caution">
    <text evidence="1">The sequence shown here is derived from an EMBL/GenBank/DDBJ whole genome shotgun (WGS) entry which is preliminary data.</text>
</comment>
<protein>
    <submittedName>
        <fullName evidence="1">Uncharacterized protein</fullName>
    </submittedName>
</protein>
<proteinExistence type="predicted"/>
<sequence length="642" mass="72070">MPNRQQTHERQTSPPRRQRACAPCTKAKARCHFETNKANDGCDRCRRMNIDCAPQTTKSLRRPRQVKLASGTVPEKHGTDGFRAPNYGHVLLGAGPFGLSSNGTSTESTASSPAHSATRESPSGNGAGINTIREEHQPSPEQNNHHLLSRPQQPLPSLSTSKPPQPGFGITWGQAEQAVLDFRVKFTPFFPFVALDPDVTAQELLSKKPLLFRAIMLAAAQLTLAKQREIKRSMLAYIGQHLLVMEERDLGLLQGLLVFIAWGEHDFYFDQKITYLTYLAMGYAHNIAITRPPPTMQQKMTVVIHPKDAHEAIQAHHLTTVLEESHTPEEQRAFLGCQYLLSVNSSQFGRDGALRGGYIDRCLDSLVRPTDFGADFILDKMVRFQQIVEQISEKLPSPSQVDNPGTFTISLSNEMQSIRNQLNQLFANMAREHRQFVLFWALHNYVLVRLYLPASYLSPPSDAVAAEYQLQCILYCLQAARSFFATILSIGQEGFLFRTFTSFSEILFVLVSASRLLLVEIEGWDLDEARRIFDFPSTLESIISTFKGIIHLRNKRAMEAAATYGVSLTPDNAGDEKDDRWFKYATKLEWIKNWFEAQLSGGSGIPGNPDAVTGPVNWSQENQTLSPFMFGFLGDDNWNIEF</sequence>
<name>A0ACC0DHJ4_9PEZI</name>